<gene>
    <name evidence="2" type="ORF">OKA104_LOCUS25882</name>
</gene>
<feature type="compositionally biased region" description="Low complexity" evidence="1">
    <location>
        <begin position="147"/>
        <end position="244"/>
    </location>
</feature>
<comment type="caution">
    <text evidence="2">The sequence shown here is derived from an EMBL/GenBank/DDBJ whole genome shotgun (WGS) entry which is preliminary data.</text>
</comment>
<accession>A0A819JLY6</accession>
<feature type="region of interest" description="Disordered" evidence="1">
    <location>
        <begin position="474"/>
        <end position="496"/>
    </location>
</feature>
<reference evidence="2" key="1">
    <citation type="submission" date="2021-02" db="EMBL/GenBank/DDBJ databases">
        <authorList>
            <person name="Nowell W R."/>
        </authorList>
    </citation>
    <scope>NUCLEOTIDE SEQUENCE</scope>
</reference>
<feature type="compositionally biased region" description="Pro residues" evidence="1">
    <location>
        <begin position="273"/>
        <end position="283"/>
    </location>
</feature>
<feature type="non-terminal residue" evidence="2">
    <location>
        <position position="1"/>
    </location>
</feature>
<dbReference type="Proteomes" id="UP000663881">
    <property type="component" value="Unassembled WGS sequence"/>
</dbReference>
<evidence type="ECO:0000313" key="3">
    <source>
        <dbReference type="Proteomes" id="UP000663881"/>
    </source>
</evidence>
<feature type="compositionally biased region" description="Basic residues" evidence="1">
    <location>
        <begin position="254"/>
        <end position="272"/>
    </location>
</feature>
<feature type="compositionally biased region" description="Low complexity" evidence="1">
    <location>
        <begin position="121"/>
        <end position="133"/>
    </location>
</feature>
<dbReference type="SUPFAM" id="SSF57850">
    <property type="entry name" value="RING/U-box"/>
    <property type="match status" value="1"/>
</dbReference>
<feature type="region of interest" description="Disordered" evidence="1">
    <location>
        <begin position="80"/>
        <end position="298"/>
    </location>
</feature>
<sequence length="496" mass="54613">TQANNRLQTTHPTAELIYNMYQQMARPPAKILITLDELDELLNAHSSAADTGVGTAATNKTTKKVFNKTPLLKQVLANRRALDQRQQTSSSSSSPSKPTTTTTSTTTTTTKPKPPPKRESTALSPATAALSSSFKIPKKKSSPPATPSSTSSTTAPSSTQSTTAPPTPASTTAPPTPASTTAPPTPDSTSSTTAPPISDSTPSTTAPVSTHSTTAPSTPASTSSTTVPPTSESTAVRRQGSSRSPGRRREPARSPRRSPRRSPHRVPHRAPRRSPPPRAPSPNEPRKRKHSNTRTAEKSQDYVKYMCGHYVHVNCYHQHNQQHYRICPACGLFSWVNHYDLLIMDDSLQSTTSQPTDITEPTTATDIVVTMDEEKKKKIITFLAGQSIYIPSEYLGRLEQIGLLDKLMVMARKQSIKNTSVQRMLKRYHIRIPDGFYSQMFADDLFEPLLNETRNIDSKEEILHTNHLKTLFDRDLKRQSTNDPDERSTAKKQKKN</sequence>
<dbReference type="AlphaFoldDB" id="A0A819JLY6"/>
<name>A0A819JLY6_9BILA</name>
<evidence type="ECO:0000256" key="1">
    <source>
        <dbReference type="SAM" id="MobiDB-lite"/>
    </source>
</evidence>
<proteinExistence type="predicted"/>
<feature type="compositionally biased region" description="Basic and acidic residues" evidence="1">
    <location>
        <begin position="474"/>
        <end position="489"/>
    </location>
</feature>
<evidence type="ECO:0000313" key="2">
    <source>
        <dbReference type="EMBL" id="CAF3932140.1"/>
    </source>
</evidence>
<feature type="compositionally biased region" description="Low complexity" evidence="1">
    <location>
        <begin position="88"/>
        <end position="111"/>
    </location>
</feature>
<dbReference type="EMBL" id="CAJOAY010002215">
    <property type="protein sequence ID" value="CAF3932140.1"/>
    <property type="molecule type" value="Genomic_DNA"/>
</dbReference>
<organism evidence="2 3">
    <name type="scientific">Adineta steineri</name>
    <dbReference type="NCBI Taxonomy" id="433720"/>
    <lineage>
        <taxon>Eukaryota</taxon>
        <taxon>Metazoa</taxon>
        <taxon>Spiralia</taxon>
        <taxon>Gnathifera</taxon>
        <taxon>Rotifera</taxon>
        <taxon>Eurotatoria</taxon>
        <taxon>Bdelloidea</taxon>
        <taxon>Adinetida</taxon>
        <taxon>Adinetidae</taxon>
        <taxon>Adineta</taxon>
    </lineage>
</organism>
<protein>
    <submittedName>
        <fullName evidence="2">Uncharacterized protein</fullName>
    </submittedName>
</protein>